<keyword evidence="1" id="KW-1133">Transmembrane helix</keyword>
<dbReference type="WBParaSite" id="PDA_v2.g14813.t1">
    <property type="protein sequence ID" value="PDA_v2.g14813.t1"/>
    <property type="gene ID" value="PDA_v2.g14813"/>
</dbReference>
<dbReference type="Pfam" id="PF10327">
    <property type="entry name" value="7TM_GPCR_Sri"/>
    <property type="match status" value="1"/>
</dbReference>
<accession>A0A914P9S1</accession>
<sequence length="128" mass="14821">MSPPRYKMSLMLLKTTILQVLLGIGLLVFPLCVAVGTVMFRFKYAGNVVFVMFMLTSTHSTIEFICILFMVKQYRIYVFKKINSVKTKLFGRQGDYRNRLSSISEILNHRNRVRTSSLSSKHRLTFDA</sequence>
<protein>
    <submittedName>
        <fullName evidence="3">G-protein coupled receptors family 1 profile domain-containing protein</fullName>
    </submittedName>
</protein>
<keyword evidence="1" id="KW-0472">Membrane</keyword>
<organism evidence="2 3">
    <name type="scientific">Panagrolaimus davidi</name>
    <dbReference type="NCBI Taxonomy" id="227884"/>
    <lineage>
        <taxon>Eukaryota</taxon>
        <taxon>Metazoa</taxon>
        <taxon>Ecdysozoa</taxon>
        <taxon>Nematoda</taxon>
        <taxon>Chromadorea</taxon>
        <taxon>Rhabditida</taxon>
        <taxon>Tylenchina</taxon>
        <taxon>Panagrolaimomorpha</taxon>
        <taxon>Panagrolaimoidea</taxon>
        <taxon>Panagrolaimidae</taxon>
        <taxon>Panagrolaimus</taxon>
    </lineage>
</organism>
<evidence type="ECO:0000313" key="3">
    <source>
        <dbReference type="WBParaSite" id="PDA_v2.g14813.t1"/>
    </source>
</evidence>
<proteinExistence type="predicted"/>
<dbReference type="InterPro" id="IPR019429">
    <property type="entry name" value="7TM_GPCR_serpentine_rcpt_Sri"/>
</dbReference>
<feature type="transmembrane region" description="Helical" evidence="1">
    <location>
        <begin position="44"/>
        <end position="71"/>
    </location>
</feature>
<name>A0A914P9S1_9BILA</name>
<evidence type="ECO:0000256" key="1">
    <source>
        <dbReference type="SAM" id="Phobius"/>
    </source>
</evidence>
<keyword evidence="2" id="KW-1185">Reference proteome</keyword>
<dbReference type="AlphaFoldDB" id="A0A914P9S1"/>
<dbReference type="Proteomes" id="UP000887578">
    <property type="component" value="Unplaced"/>
</dbReference>
<evidence type="ECO:0000313" key="2">
    <source>
        <dbReference type="Proteomes" id="UP000887578"/>
    </source>
</evidence>
<keyword evidence="1" id="KW-0812">Transmembrane</keyword>
<reference evidence="3" key="1">
    <citation type="submission" date="2022-11" db="UniProtKB">
        <authorList>
            <consortium name="WormBaseParasite"/>
        </authorList>
    </citation>
    <scope>IDENTIFICATION</scope>
</reference>